<reference evidence="5" key="1">
    <citation type="submission" date="2017-09" db="EMBL/GenBank/DDBJ databases">
        <title>Depth-based differentiation of microbial function through sediment-hosted aquifers and enrichment of novel symbionts in the deep terrestrial subsurface.</title>
        <authorList>
            <person name="Probst A.J."/>
            <person name="Ladd B."/>
            <person name="Jarett J.K."/>
            <person name="Geller-Mcgrath D.E."/>
            <person name="Sieber C.M.K."/>
            <person name="Emerson J.B."/>
            <person name="Anantharaman K."/>
            <person name="Thomas B.C."/>
            <person name="Malmstrom R."/>
            <person name="Stieglmeier M."/>
            <person name="Klingl A."/>
            <person name="Woyke T."/>
            <person name="Ryan C.M."/>
            <person name="Banfield J.F."/>
        </authorList>
    </citation>
    <scope>NUCLEOTIDE SEQUENCE [LARGE SCALE GENOMIC DNA]</scope>
</reference>
<dbReference type="Gene3D" id="3.40.50.150">
    <property type="entry name" value="Vaccinia Virus protein VP39"/>
    <property type="match status" value="1"/>
</dbReference>
<dbReference type="Pfam" id="PF08241">
    <property type="entry name" value="Methyltransf_11"/>
    <property type="match status" value="1"/>
</dbReference>
<dbReference type="InterPro" id="IPR051422">
    <property type="entry name" value="AlkB_tRNA_MeTrf/Diox"/>
</dbReference>
<sequence length="230" mass="27240">MDRKYAKYLLEKTRQDYNLIADEFSVTRKEIWPELVFLFDNYLAEGEKILDLGCGNGRWLELFRKKKVDYIGVDFSERLIEIAKRNYPQTKFQTADVLNLPFPSDYFDKIYNIAVLHHIPSEELRRQSLEEAKRILKPGGVLILTVWKFHDKKKLPLLFKYTILKLIGKSGLDFKDVLEPWGKKTKRYYHCFSKKELIDLVREAGFKIKKSGIIKNKKGNRQNIYLIAEK</sequence>
<keyword evidence="1" id="KW-0489">Methyltransferase</keyword>
<proteinExistence type="predicted"/>
<dbReference type="InterPro" id="IPR029063">
    <property type="entry name" value="SAM-dependent_MTases_sf"/>
</dbReference>
<dbReference type="PANTHER" id="PTHR13069">
    <property type="entry name" value="ALKYLATED DNA REPAIR PROTEIN ALKB HOMOLOG 8"/>
    <property type="match status" value="1"/>
</dbReference>
<dbReference type="PANTHER" id="PTHR13069:SF21">
    <property type="entry name" value="ALKYLATED DNA REPAIR PROTEIN ALKB HOMOLOG 8"/>
    <property type="match status" value="1"/>
</dbReference>
<organism evidence="4 5">
    <name type="scientific">Candidatus Nealsonbacteria bacterium CG_4_8_14_3_um_filter_40_11</name>
    <dbReference type="NCBI Taxonomy" id="1974690"/>
    <lineage>
        <taxon>Bacteria</taxon>
        <taxon>Candidatus Nealsoniibacteriota</taxon>
    </lineage>
</organism>
<dbReference type="Proteomes" id="UP000229238">
    <property type="component" value="Unassembled WGS sequence"/>
</dbReference>
<dbReference type="EMBL" id="PFHH01000024">
    <property type="protein sequence ID" value="PIW90262.1"/>
    <property type="molecule type" value="Genomic_DNA"/>
</dbReference>
<evidence type="ECO:0000313" key="5">
    <source>
        <dbReference type="Proteomes" id="UP000229238"/>
    </source>
</evidence>
<evidence type="ECO:0000313" key="4">
    <source>
        <dbReference type="EMBL" id="PIW90262.1"/>
    </source>
</evidence>
<accession>A0A2M7IK65</accession>
<evidence type="ECO:0000259" key="3">
    <source>
        <dbReference type="Pfam" id="PF08241"/>
    </source>
</evidence>
<keyword evidence="2" id="KW-0808">Transferase</keyword>
<dbReference type="CDD" id="cd02440">
    <property type="entry name" value="AdoMet_MTases"/>
    <property type="match status" value="1"/>
</dbReference>
<dbReference type="SUPFAM" id="SSF53335">
    <property type="entry name" value="S-adenosyl-L-methionine-dependent methyltransferases"/>
    <property type="match status" value="1"/>
</dbReference>
<gene>
    <name evidence="4" type="ORF">COZ92_01245</name>
</gene>
<dbReference type="GO" id="GO:0008757">
    <property type="term" value="F:S-adenosylmethionine-dependent methyltransferase activity"/>
    <property type="evidence" value="ECO:0007669"/>
    <property type="project" value="InterPro"/>
</dbReference>
<dbReference type="GO" id="GO:0032259">
    <property type="term" value="P:methylation"/>
    <property type="evidence" value="ECO:0007669"/>
    <property type="project" value="UniProtKB-KW"/>
</dbReference>
<dbReference type="InterPro" id="IPR013216">
    <property type="entry name" value="Methyltransf_11"/>
</dbReference>
<feature type="domain" description="Methyltransferase type 11" evidence="3">
    <location>
        <begin position="50"/>
        <end position="144"/>
    </location>
</feature>
<name>A0A2M7IK65_9BACT</name>
<dbReference type="AlphaFoldDB" id="A0A2M7IK65"/>
<evidence type="ECO:0000256" key="2">
    <source>
        <dbReference type="ARBA" id="ARBA00022679"/>
    </source>
</evidence>
<protein>
    <recommendedName>
        <fullName evidence="3">Methyltransferase type 11 domain-containing protein</fullName>
    </recommendedName>
</protein>
<dbReference type="GO" id="GO:0008175">
    <property type="term" value="F:tRNA methyltransferase activity"/>
    <property type="evidence" value="ECO:0007669"/>
    <property type="project" value="UniProtKB-ARBA"/>
</dbReference>
<comment type="caution">
    <text evidence="4">The sequence shown here is derived from an EMBL/GenBank/DDBJ whole genome shotgun (WGS) entry which is preliminary data.</text>
</comment>
<dbReference type="GO" id="GO:0006400">
    <property type="term" value="P:tRNA modification"/>
    <property type="evidence" value="ECO:0007669"/>
    <property type="project" value="UniProtKB-ARBA"/>
</dbReference>
<evidence type="ECO:0000256" key="1">
    <source>
        <dbReference type="ARBA" id="ARBA00022603"/>
    </source>
</evidence>